<dbReference type="InterPro" id="IPR005467">
    <property type="entry name" value="His_kinase_dom"/>
</dbReference>
<evidence type="ECO:0000259" key="3">
    <source>
        <dbReference type="PROSITE" id="PS50109"/>
    </source>
</evidence>
<dbReference type="PANTHER" id="PTHR43065:SF42">
    <property type="entry name" value="TWO-COMPONENT SENSOR PPRA"/>
    <property type="match status" value="1"/>
</dbReference>
<dbReference type="SUPFAM" id="SSF48452">
    <property type="entry name" value="TPR-like"/>
    <property type="match status" value="1"/>
</dbReference>
<evidence type="ECO:0000313" key="5">
    <source>
        <dbReference type="Proteomes" id="UP000199029"/>
    </source>
</evidence>
<organism evidence="4 5">
    <name type="scientific">Hymenobacter arizonensis</name>
    <name type="common">Siccationidurans arizonensis</name>
    <dbReference type="NCBI Taxonomy" id="1227077"/>
    <lineage>
        <taxon>Bacteria</taxon>
        <taxon>Pseudomonadati</taxon>
        <taxon>Bacteroidota</taxon>
        <taxon>Cytophagia</taxon>
        <taxon>Cytophagales</taxon>
        <taxon>Hymenobacteraceae</taxon>
        <taxon>Hymenobacter</taxon>
    </lineage>
</organism>
<dbReference type="InterPro" id="IPR011990">
    <property type="entry name" value="TPR-like_helical_dom_sf"/>
</dbReference>
<evidence type="ECO:0000313" key="4">
    <source>
        <dbReference type="EMBL" id="SFP88799.1"/>
    </source>
</evidence>
<dbReference type="SUPFAM" id="SSF55874">
    <property type="entry name" value="ATPase domain of HSP90 chaperone/DNA topoisomerase II/histidine kinase"/>
    <property type="match status" value="1"/>
</dbReference>
<name>A0A1I5U0K8_HYMAR</name>
<evidence type="ECO:0000256" key="1">
    <source>
        <dbReference type="ARBA" id="ARBA00000085"/>
    </source>
</evidence>
<dbReference type="Pfam" id="PF02518">
    <property type="entry name" value="HATPase_c"/>
    <property type="match status" value="1"/>
</dbReference>
<reference evidence="5" key="1">
    <citation type="submission" date="2016-10" db="EMBL/GenBank/DDBJ databases">
        <authorList>
            <person name="Varghese N."/>
            <person name="Submissions S."/>
        </authorList>
    </citation>
    <scope>NUCLEOTIDE SEQUENCE [LARGE SCALE GENOMIC DNA]</scope>
    <source>
        <strain evidence="5">OR362-8,ATCC BAA-1266,JCM 13504</strain>
    </source>
</reference>
<dbReference type="AlphaFoldDB" id="A0A1I5U0K8"/>
<sequence>MTDYEQQFKEVVQLTRRLRRPEDRAYRLSYAGYQFVTYFTARPSPESAGGLDSLRAAVAAFDRLGRPVPTLLATVAGAFKVLKQPEARRAYFQAKAAQYKARGARENLSYCHFVLDGPFVRRGDYNQGISHFLRAADLASTYDRYYQVNHLMVAGYYYSEWGNPAKALHYLRQALAVWEPLPARDGFKNNSYTYRAMAAAYRQLRDYPAALRYANLSLVGVPADTTRSYAAGSSAGEREPTDLNRLCEEYLRLANQGLRAKDKSFNAALTTDFSLDMPPVTMVGADVGRVLLNLFTNALYAVRQRQQQGEPSYQPQVGLRTLVLNQQVQILVTDNGTGMSAAVQSKIFQPFFTTKPTGEGTGLGLSLSHDIIAQGNGGSLTVESQEGQGTAFTISLPSAIVPLQV</sequence>
<dbReference type="Proteomes" id="UP000199029">
    <property type="component" value="Unassembled WGS sequence"/>
</dbReference>
<dbReference type="EC" id="2.7.13.3" evidence="2"/>
<dbReference type="InterPro" id="IPR036890">
    <property type="entry name" value="HATPase_C_sf"/>
</dbReference>
<evidence type="ECO:0000256" key="2">
    <source>
        <dbReference type="ARBA" id="ARBA00012438"/>
    </source>
</evidence>
<dbReference type="Gene3D" id="3.30.565.10">
    <property type="entry name" value="Histidine kinase-like ATPase, C-terminal domain"/>
    <property type="match status" value="1"/>
</dbReference>
<dbReference type="STRING" id="1227077.SAMN04515668_0700"/>
<dbReference type="PROSITE" id="PS50109">
    <property type="entry name" value="HIS_KIN"/>
    <property type="match status" value="1"/>
</dbReference>
<dbReference type="InterPro" id="IPR003594">
    <property type="entry name" value="HATPase_dom"/>
</dbReference>
<dbReference type="PANTHER" id="PTHR43065">
    <property type="entry name" value="SENSOR HISTIDINE KINASE"/>
    <property type="match status" value="1"/>
</dbReference>
<accession>A0A1I5U0K8</accession>
<dbReference type="SMART" id="SM00387">
    <property type="entry name" value="HATPase_c"/>
    <property type="match status" value="1"/>
</dbReference>
<keyword evidence="5" id="KW-1185">Reference proteome</keyword>
<dbReference type="InterPro" id="IPR004358">
    <property type="entry name" value="Sig_transdc_His_kin-like_C"/>
</dbReference>
<dbReference type="RefSeq" id="WP_234794958.1">
    <property type="nucleotide sequence ID" value="NZ_FOXS01000001.1"/>
</dbReference>
<protein>
    <recommendedName>
        <fullName evidence="2">histidine kinase</fullName>
        <ecNumber evidence="2">2.7.13.3</ecNumber>
    </recommendedName>
</protein>
<feature type="domain" description="Histidine kinase" evidence="3">
    <location>
        <begin position="289"/>
        <end position="400"/>
    </location>
</feature>
<dbReference type="Gene3D" id="1.25.40.10">
    <property type="entry name" value="Tetratricopeptide repeat domain"/>
    <property type="match status" value="1"/>
</dbReference>
<gene>
    <name evidence="4" type="ORF">SAMN04515668_0700</name>
</gene>
<dbReference type="GO" id="GO:0004673">
    <property type="term" value="F:protein histidine kinase activity"/>
    <property type="evidence" value="ECO:0007669"/>
    <property type="project" value="UniProtKB-EC"/>
</dbReference>
<comment type="catalytic activity">
    <reaction evidence="1">
        <text>ATP + protein L-histidine = ADP + protein N-phospho-L-histidine.</text>
        <dbReference type="EC" id="2.7.13.3"/>
    </reaction>
</comment>
<dbReference type="EMBL" id="FOXS01000001">
    <property type="protein sequence ID" value="SFP88799.1"/>
    <property type="molecule type" value="Genomic_DNA"/>
</dbReference>
<dbReference type="PRINTS" id="PR00344">
    <property type="entry name" value="BCTRLSENSOR"/>
</dbReference>
<proteinExistence type="predicted"/>